<evidence type="ECO:0000313" key="2">
    <source>
        <dbReference type="Proteomes" id="UP000423065"/>
    </source>
</evidence>
<keyword evidence="2" id="KW-1185">Reference proteome</keyword>
<dbReference type="GeneID" id="64766908"/>
<accession>A0A649VS38</accession>
<dbReference type="Proteomes" id="UP000423065">
    <property type="component" value="Segment"/>
</dbReference>
<gene>
    <name evidence="1" type="primary">201</name>
    <name evidence="1" type="ORF">SEA_STORMAGEDDON_201</name>
</gene>
<dbReference type="KEGG" id="vg:64766908"/>
<reference evidence="1 2" key="1">
    <citation type="submission" date="2019-10" db="EMBL/GenBank/DDBJ databases">
        <authorList>
            <person name="Garlena R.A."/>
            <person name="Russell D.A."/>
            <person name="Pope W.H."/>
            <person name="Jacobs-Sera D."/>
            <person name="Hatfull G.F."/>
        </authorList>
    </citation>
    <scope>NUCLEOTIDE SEQUENCE [LARGE SCALE GENOMIC DNA]</scope>
</reference>
<proteinExistence type="predicted"/>
<sequence>MDLHHSLHVCIFSGVRKTKAAGHQHPTEDNMYTTPNTAAATFQVGQVLAEPLVTDTITYEVVKTTAHTVTVRRTQDGGEPIRDLKVDQGDYPVLWTPQVPCPEAPAKTLRIRKDGSIRFGGGYKLRPAATIEGQPVRRVDYRF</sequence>
<dbReference type="EMBL" id="MN586040">
    <property type="protein sequence ID" value="QGJ95061.1"/>
    <property type="molecule type" value="Genomic_DNA"/>
</dbReference>
<dbReference type="RefSeq" id="YP_010059676.1">
    <property type="nucleotide sequence ID" value="NC_054726.1"/>
</dbReference>
<organism evidence="1 2">
    <name type="scientific">Gordonia phage Stormageddon</name>
    <dbReference type="NCBI Taxonomy" id="2656541"/>
    <lineage>
        <taxon>Viruses</taxon>
        <taxon>Duplodnaviria</taxon>
        <taxon>Heunggongvirae</taxon>
        <taxon>Uroviricota</taxon>
        <taxon>Caudoviricetes</taxon>
        <taxon>Stormageddonvirus</taxon>
        <taxon>Stormageddonvirus Stormageddon</taxon>
    </lineage>
</organism>
<name>A0A649VS38_9CAUD</name>
<protein>
    <submittedName>
        <fullName evidence="1">Uncharacterized protein</fullName>
    </submittedName>
</protein>
<evidence type="ECO:0000313" key="1">
    <source>
        <dbReference type="EMBL" id="QGJ95061.1"/>
    </source>
</evidence>